<dbReference type="SMART" id="SM00388">
    <property type="entry name" value="HisKA"/>
    <property type="match status" value="1"/>
</dbReference>
<dbReference type="GO" id="GO:0000155">
    <property type="term" value="F:phosphorelay sensor kinase activity"/>
    <property type="evidence" value="ECO:0007669"/>
    <property type="project" value="InterPro"/>
</dbReference>
<dbReference type="PROSITE" id="PS50109">
    <property type="entry name" value="HIS_KIN"/>
    <property type="match status" value="1"/>
</dbReference>
<dbReference type="Gene3D" id="3.30.565.10">
    <property type="entry name" value="Histidine kinase-like ATPase, C-terminal domain"/>
    <property type="match status" value="1"/>
</dbReference>
<evidence type="ECO:0000256" key="5">
    <source>
        <dbReference type="ARBA" id="ARBA00022777"/>
    </source>
</evidence>
<name>A0A1W1UER0_9DEIO</name>
<sequence length="765" mass="84555">MSGASTTLPPSLSERLLSAIETLSTAQTPEEVLDVILSSALGALNAIAGAVLLVDSRGTGLEVKRVQGHEEKAQTLWQDGPLDGRVPAGDALMRRQPLFFERRGALNQAYPELEERTGGVAAVATAVLPMFLDDRPLGALILDFREPHEFTLQEVRFLRTLTAQGAVALGRARLQQDLEARVAARTAELEEQRAALDAFVVYKEAVGHESDVRALAGQAVRTVRANLPHVSAAYYEREGNLWKAQAWSEDMAPEVVAEITAGVDVRTPNYAETVRSGTPLFKDGWDGAAQGLSRTVSHGATGFLPTVYGGETRGLFAVETRHAHSWTEREQSLIRAVVRGLHLTLERTEQTRRLAIQNAELEARTQALEGFAHLTRDLTDQSDPRAFVKRAQEVVLSLLPSGYALYYGRDGGRWRNWVQTGDVGHSGLQAFIDAGPLVGETPTVDIPWTTGQPFFQDTYAQGSDTPAEMVQHVNAAAALPVSRRGEVMGVFIAVLFEKRAWSRTDRVVLETVVGSLGLALERAESVALLERRNQELARSNAELEQFAYVASHDLQAPIRAMTSFAGLLERRYSDRLDGRGQAYLQHIVDGGEHMKRLVDDLLTFSRVHTQQRPLLPTEVDAVFDAVVRRLEAEVDGARVTRSRLPVVLADAQQLDQLLQNLISNGLKYRREGVTPEVHVRAERDGELWRFAVRDNGIGIEPQYFERIFVIFQRLHGREEYEGTGIGLAVCKKIVERHGGQIWMESTPGEGTTCYFTLQPDGNFQQ</sequence>
<dbReference type="InterPro" id="IPR003594">
    <property type="entry name" value="HATPase_dom"/>
</dbReference>
<dbReference type="SUPFAM" id="SSF47384">
    <property type="entry name" value="Homodimeric domain of signal transducing histidine kinase"/>
    <property type="match status" value="1"/>
</dbReference>
<dbReference type="Pfam" id="PF13185">
    <property type="entry name" value="GAF_2"/>
    <property type="match status" value="2"/>
</dbReference>
<dbReference type="InterPro" id="IPR005467">
    <property type="entry name" value="His_kinase_dom"/>
</dbReference>
<dbReference type="FunFam" id="3.30.565.10:FF:000006">
    <property type="entry name" value="Sensor histidine kinase WalK"/>
    <property type="match status" value="1"/>
</dbReference>
<dbReference type="InterPro" id="IPR003018">
    <property type="entry name" value="GAF"/>
</dbReference>
<keyword evidence="3" id="KW-0597">Phosphoprotein</keyword>
<dbReference type="AlphaFoldDB" id="A0A1W1UER0"/>
<dbReference type="SUPFAM" id="SSF55781">
    <property type="entry name" value="GAF domain-like"/>
    <property type="match status" value="3"/>
</dbReference>
<accession>A0A1W1UER0</accession>
<dbReference type="Proteomes" id="UP000192582">
    <property type="component" value="Unassembled WGS sequence"/>
</dbReference>
<evidence type="ECO:0000259" key="6">
    <source>
        <dbReference type="PROSITE" id="PS50109"/>
    </source>
</evidence>
<dbReference type="SUPFAM" id="SSF55874">
    <property type="entry name" value="ATPase domain of HSP90 chaperone/DNA topoisomerase II/histidine kinase"/>
    <property type="match status" value="1"/>
</dbReference>
<dbReference type="CDD" id="cd16921">
    <property type="entry name" value="HATPase_FilI-like"/>
    <property type="match status" value="1"/>
</dbReference>
<reference evidence="7 8" key="1">
    <citation type="submission" date="2017-04" db="EMBL/GenBank/DDBJ databases">
        <authorList>
            <person name="Afonso C.L."/>
            <person name="Miller P.J."/>
            <person name="Scott M.A."/>
            <person name="Spackman E."/>
            <person name="Goraichik I."/>
            <person name="Dimitrov K.M."/>
            <person name="Suarez D.L."/>
            <person name="Swayne D.E."/>
        </authorList>
    </citation>
    <scope>NUCLEOTIDE SEQUENCE [LARGE SCALE GENOMIC DNA]</scope>
    <source>
        <strain evidence="7 8">KR-140</strain>
    </source>
</reference>
<keyword evidence="8" id="KW-1185">Reference proteome</keyword>
<evidence type="ECO:0000313" key="7">
    <source>
        <dbReference type="EMBL" id="SMB79291.1"/>
    </source>
</evidence>
<evidence type="ECO:0000256" key="3">
    <source>
        <dbReference type="ARBA" id="ARBA00022553"/>
    </source>
</evidence>
<comment type="catalytic activity">
    <reaction evidence="1">
        <text>ATP + protein L-histidine = ADP + protein N-phospho-L-histidine.</text>
        <dbReference type="EC" id="2.7.13.3"/>
    </reaction>
</comment>
<proteinExistence type="predicted"/>
<dbReference type="PANTHER" id="PTHR43304:SF1">
    <property type="entry name" value="PAC DOMAIN-CONTAINING PROTEIN"/>
    <property type="match status" value="1"/>
</dbReference>
<dbReference type="PANTHER" id="PTHR43304">
    <property type="entry name" value="PHYTOCHROME-LIKE PROTEIN CPH1"/>
    <property type="match status" value="1"/>
</dbReference>
<protein>
    <recommendedName>
        <fullName evidence="2">histidine kinase</fullName>
        <ecNumber evidence="2">2.7.13.3</ecNumber>
    </recommendedName>
</protein>
<evidence type="ECO:0000256" key="1">
    <source>
        <dbReference type="ARBA" id="ARBA00000085"/>
    </source>
</evidence>
<dbReference type="PRINTS" id="PR00344">
    <property type="entry name" value="BCTRLSENSOR"/>
</dbReference>
<dbReference type="InterPro" id="IPR052162">
    <property type="entry name" value="Sensor_kinase/Photoreceptor"/>
</dbReference>
<evidence type="ECO:0000313" key="8">
    <source>
        <dbReference type="Proteomes" id="UP000192582"/>
    </source>
</evidence>
<dbReference type="Gene3D" id="3.30.450.40">
    <property type="match status" value="3"/>
</dbReference>
<dbReference type="SMART" id="SM00065">
    <property type="entry name" value="GAF"/>
    <property type="match status" value="2"/>
</dbReference>
<dbReference type="OrthoDB" id="65110at2"/>
<organism evidence="7 8">
    <name type="scientific">Deinococcus hopiensis KR-140</name>
    <dbReference type="NCBI Taxonomy" id="695939"/>
    <lineage>
        <taxon>Bacteria</taxon>
        <taxon>Thermotogati</taxon>
        <taxon>Deinococcota</taxon>
        <taxon>Deinococci</taxon>
        <taxon>Deinococcales</taxon>
        <taxon>Deinococcaceae</taxon>
        <taxon>Deinococcus</taxon>
    </lineage>
</organism>
<keyword evidence="4" id="KW-0808">Transferase</keyword>
<dbReference type="EMBL" id="FWWU01000003">
    <property type="protein sequence ID" value="SMB79291.1"/>
    <property type="molecule type" value="Genomic_DNA"/>
</dbReference>
<dbReference type="EC" id="2.7.13.3" evidence="2"/>
<gene>
    <name evidence="7" type="ORF">SAMN00790413_05871</name>
</gene>
<keyword evidence="5 7" id="KW-0418">Kinase</keyword>
<dbReference type="InterPro" id="IPR036890">
    <property type="entry name" value="HATPase_C_sf"/>
</dbReference>
<dbReference type="InterPro" id="IPR004358">
    <property type="entry name" value="Sig_transdc_His_kin-like_C"/>
</dbReference>
<dbReference type="InterPro" id="IPR003661">
    <property type="entry name" value="HisK_dim/P_dom"/>
</dbReference>
<dbReference type="CDD" id="cd00082">
    <property type="entry name" value="HisKA"/>
    <property type="match status" value="1"/>
</dbReference>
<dbReference type="SMART" id="SM00387">
    <property type="entry name" value="HATPase_c"/>
    <property type="match status" value="1"/>
</dbReference>
<evidence type="ECO:0000256" key="2">
    <source>
        <dbReference type="ARBA" id="ARBA00012438"/>
    </source>
</evidence>
<dbReference type="RefSeq" id="WP_084045481.1">
    <property type="nucleotide sequence ID" value="NZ_FWWU01000003.1"/>
</dbReference>
<dbReference type="STRING" id="695939.SAMN00790413_05871"/>
<dbReference type="Pfam" id="PF00512">
    <property type="entry name" value="HisKA"/>
    <property type="match status" value="1"/>
</dbReference>
<feature type="domain" description="Histidine kinase" evidence="6">
    <location>
        <begin position="549"/>
        <end position="761"/>
    </location>
</feature>
<dbReference type="InterPro" id="IPR036097">
    <property type="entry name" value="HisK_dim/P_sf"/>
</dbReference>
<evidence type="ECO:0000256" key="4">
    <source>
        <dbReference type="ARBA" id="ARBA00022679"/>
    </source>
</evidence>
<dbReference type="InterPro" id="IPR029016">
    <property type="entry name" value="GAF-like_dom_sf"/>
</dbReference>
<dbReference type="Gene3D" id="1.10.287.130">
    <property type="match status" value="1"/>
</dbReference>
<dbReference type="Pfam" id="PF02518">
    <property type="entry name" value="HATPase_c"/>
    <property type="match status" value="1"/>
</dbReference>